<keyword evidence="1" id="KW-0812">Transmembrane</keyword>
<accession>A0A183KKT0</accession>
<dbReference type="AlphaFoldDB" id="A0A183KKT0"/>
<keyword evidence="1" id="KW-1133">Transmembrane helix</keyword>
<sequence length="50" mass="5782">MLSPHHVLPNNQTDYGLISVVYSLILWHKHVVYACVWLIQLGRILLARSL</sequence>
<reference evidence="2" key="1">
    <citation type="submission" date="2016-06" db="UniProtKB">
        <authorList>
            <consortium name="WormBaseParasite"/>
        </authorList>
    </citation>
    <scope>IDENTIFICATION</scope>
</reference>
<proteinExistence type="predicted"/>
<organism evidence="2">
    <name type="scientific">Schistosoma curassoni</name>
    <dbReference type="NCBI Taxonomy" id="6186"/>
    <lineage>
        <taxon>Eukaryota</taxon>
        <taxon>Metazoa</taxon>
        <taxon>Spiralia</taxon>
        <taxon>Lophotrochozoa</taxon>
        <taxon>Platyhelminthes</taxon>
        <taxon>Trematoda</taxon>
        <taxon>Digenea</taxon>
        <taxon>Strigeidida</taxon>
        <taxon>Schistosomatoidea</taxon>
        <taxon>Schistosomatidae</taxon>
        <taxon>Schistosoma</taxon>
    </lineage>
</organism>
<feature type="transmembrane region" description="Helical" evidence="1">
    <location>
        <begin position="20"/>
        <end position="39"/>
    </location>
</feature>
<protein>
    <submittedName>
        <fullName evidence="2">Uncharacterized protein</fullName>
    </submittedName>
</protein>
<dbReference type="WBParaSite" id="SCUD_0001564501-mRNA-1">
    <property type="protein sequence ID" value="SCUD_0001564501-mRNA-1"/>
    <property type="gene ID" value="SCUD_0001564501"/>
</dbReference>
<evidence type="ECO:0000256" key="1">
    <source>
        <dbReference type="SAM" id="Phobius"/>
    </source>
</evidence>
<name>A0A183KKT0_9TREM</name>
<keyword evidence="1" id="KW-0472">Membrane</keyword>
<evidence type="ECO:0000313" key="2">
    <source>
        <dbReference type="WBParaSite" id="SCUD_0001564501-mRNA-1"/>
    </source>
</evidence>